<reference evidence="5" key="1">
    <citation type="journal article" date="2008" name="Nat. Genet.">
        <title>The Pristionchus pacificus genome provides a unique perspective on nematode lifestyle and parasitism.</title>
        <authorList>
            <person name="Dieterich C."/>
            <person name="Clifton S.W."/>
            <person name="Schuster L.N."/>
            <person name="Chinwalla A."/>
            <person name="Delehaunty K."/>
            <person name="Dinkelacker I."/>
            <person name="Fulton L."/>
            <person name="Fulton R."/>
            <person name="Godfrey J."/>
            <person name="Minx P."/>
            <person name="Mitreva M."/>
            <person name="Roeseler W."/>
            <person name="Tian H."/>
            <person name="Witte H."/>
            <person name="Yang S.P."/>
            <person name="Wilson R.K."/>
            <person name="Sommer R.J."/>
        </authorList>
    </citation>
    <scope>NUCLEOTIDE SEQUENCE [LARGE SCALE GENOMIC DNA]</scope>
    <source>
        <strain evidence="5">PS312</strain>
    </source>
</reference>
<dbReference type="EnsemblMetazoa" id="PPA03824.1">
    <property type="protein sequence ID" value="PPA03824.1"/>
    <property type="gene ID" value="WBGene00093378"/>
</dbReference>
<protein>
    <submittedName>
        <fullName evidence="4">Uncharacterized protein</fullName>
    </submittedName>
</protein>
<proteinExistence type="predicted"/>
<name>A0A2A6B320_PRIPA</name>
<keyword evidence="2" id="KW-0812">Transmembrane</keyword>
<feature type="chain" id="PRO_5043938122" evidence="3">
    <location>
        <begin position="22"/>
        <end position="300"/>
    </location>
</feature>
<dbReference type="Proteomes" id="UP000005239">
    <property type="component" value="Unassembled WGS sequence"/>
</dbReference>
<evidence type="ECO:0000256" key="1">
    <source>
        <dbReference type="SAM" id="MobiDB-lite"/>
    </source>
</evidence>
<feature type="compositionally biased region" description="Low complexity" evidence="1">
    <location>
        <begin position="276"/>
        <end position="300"/>
    </location>
</feature>
<gene>
    <name evidence="4" type="primary">WBGene00093378</name>
</gene>
<sequence>MFKFVFAFVLIVALAVGFASAGKACVDEPDAFCNIVGQFCDNKTWAAETANKDESMGWMGSIRHLSTHRPILHFSRLMAILHIGREAPTTKKFAGMRKWAALFILATVLLSLLTALIFLYYLFIAPALGVPAQTASYLASFFGFFIAFIVVGLVATVLTSAAIILNKQPLALAVFAVAVIHILLTVPLIVFAILSNTVFFQIGPIISFHVLFLLDLIVAAALAVTALLTFLEMRKSRSLTVIQPAQQPTVAFMTTVNRSPSNRSPAPRSPLPPRSPVTTTRSYESRVHVSSASSSARYLS</sequence>
<feature type="transmembrane region" description="Helical" evidence="2">
    <location>
        <begin position="135"/>
        <end position="158"/>
    </location>
</feature>
<feature type="signal peptide" evidence="3">
    <location>
        <begin position="1"/>
        <end position="21"/>
    </location>
</feature>
<dbReference type="AlphaFoldDB" id="A0A2A6B320"/>
<accession>A0A2A6B320</accession>
<feature type="region of interest" description="Disordered" evidence="1">
    <location>
        <begin position="254"/>
        <end position="300"/>
    </location>
</feature>
<evidence type="ECO:0000256" key="2">
    <source>
        <dbReference type="SAM" id="Phobius"/>
    </source>
</evidence>
<feature type="transmembrane region" description="Helical" evidence="2">
    <location>
        <begin position="206"/>
        <end position="231"/>
    </location>
</feature>
<evidence type="ECO:0000256" key="3">
    <source>
        <dbReference type="SAM" id="SignalP"/>
    </source>
</evidence>
<feature type="transmembrane region" description="Helical" evidence="2">
    <location>
        <begin position="170"/>
        <end position="194"/>
    </location>
</feature>
<reference evidence="4" key="2">
    <citation type="submission" date="2022-06" db="UniProtKB">
        <authorList>
            <consortium name="EnsemblMetazoa"/>
        </authorList>
    </citation>
    <scope>IDENTIFICATION</scope>
    <source>
        <strain evidence="4">PS312</strain>
    </source>
</reference>
<feature type="transmembrane region" description="Helical" evidence="2">
    <location>
        <begin position="99"/>
        <end position="123"/>
    </location>
</feature>
<keyword evidence="3" id="KW-0732">Signal</keyword>
<evidence type="ECO:0000313" key="4">
    <source>
        <dbReference type="EnsemblMetazoa" id="PPA03824.1"/>
    </source>
</evidence>
<keyword evidence="5" id="KW-1185">Reference proteome</keyword>
<accession>A0A8R1U417</accession>
<evidence type="ECO:0000313" key="5">
    <source>
        <dbReference type="Proteomes" id="UP000005239"/>
    </source>
</evidence>
<organism evidence="4 5">
    <name type="scientific">Pristionchus pacificus</name>
    <name type="common">Parasitic nematode worm</name>
    <dbReference type="NCBI Taxonomy" id="54126"/>
    <lineage>
        <taxon>Eukaryota</taxon>
        <taxon>Metazoa</taxon>
        <taxon>Ecdysozoa</taxon>
        <taxon>Nematoda</taxon>
        <taxon>Chromadorea</taxon>
        <taxon>Rhabditida</taxon>
        <taxon>Rhabditina</taxon>
        <taxon>Diplogasteromorpha</taxon>
        <taxon>Diplogasteroidea</taxon>
        <taxon>Neodiplogasteridae</taxon>
        <taxon>Pristionchus</taxon>
    </lineage>
</organism>
<keyword evidence="2" id="KW-1133">Transmembrane helix</keyword>
<keyword evidence="2" id="KW-0472">Membrane</keyword>